<evidence type="ECO:0000256" key="2">
    <source>
        <dbReference type="ARBA" id="ARBA00022732"/>
    </source>
</evidence>
<keyword evidence="2" id="KW-1227">Viral tail protein</keyword>
<name>A0A6J5NFS6_9CAUD</name>
<gene>
    <name evidence="5" type="ORF">UFOVP713_12</name>
</gene>
<dbReference type="Pfam" id="PF13884">
    <property type="entry name" value="Peptidase_S74"/>
    <property type="match status" value="1"/>
</dbReference>
<evidence type="ECO:0000313" key="5">
    <source>
        <dbReference type="EMBL" id="CAB4158590.1"/>
    </source>
</evidence>
<reference evidence="5" key="1">
    <citation type="submission" date="2020-04" db="EMBL/GenBank/DDBJ databases">
        <authorList>
            <person name="Chiriac C."/>
            <person name="Salcher M."/>
            <person name="Ghai R."/>
            <person name="Kavagutti S V."/>
        </authorList>
    </citation>
    <scope>NUCLEOTIDE SEQUENCE</scope>
</reference>
<accession>A0A6J5NFS6</accession>
<evidence type="ECO:0000259" key="4">
    <source>
        <dbReference type="PROSITE" id="PS51688"/>
    </source>
</evidence>
<dbReference type="PROSITE" id="PS51688">
    <property type="entry name" value="ICA"/>
    <property type="match status" value="1"/>
</dbReference>
<dbReference type="EMBL" id="LR796676">
    <property type="protein sequence ID" value="CAB4158590.1"/>
    <property type="molecule type" value="Genomic_DNA"/>
</dbReference>
<proteinExistence type="predicted"/>
<keyword evidence="3" id="KW-0175">Coiled coil</keyword>
<keyword evidence="2" id="KW-0946">Virion</keyword>
<evidence type="ECO:0000256" key="1">
    <source>
        <dbReference type="ARBA" id="ARBA00004328"/>
    </source>
</evidence>
<protein>
    <submittedName>
        <fullName evidence="5">Intramolecular chaperone auto-processing domain containing protein</fullName>
    </submittedName>
</protein>
<feature type="domain" description="Peptidase S74" evidence="4">
    <location>
        <begin position="218"/>
        <end position="316"/>
    </location>
</feature>
<sequence length="324" mass="32749">MTLILSGTNGLSDVDGSAATPAIRGTDANTGIFFPAADTIAFSEGGAEVARFDSSGNLGIGTSSPSYPLHVVGNTNGNVTNGVTNSNSGTDAAARFIAIADAGSAVFGMTSSGYTGITGAQDALLLNANTASGGIAFALDGVLKAKIDSSGNLLVNTTSPNGGEKMSLWYSSNTGPGLTIRDTSAQNGNTFIQFRNGTTTAGSITSNGSTTMTYGSASDYRLKENLTPLAGALAKIAALQPKVGNWKADGSEFVGFVAHELQEVFPDAVVGEKDRVDADGNPLHQMVDTGSASIIATLAAAIQELNAKVETLQAEVTALKGVQA</sequence>
<evidence type="ECO:0000256" key="3">
    <source>
        <dbReference type="SAM" id="Coils"/>
    </source>
</evidence>
<organism evidence="5">
    <name type="scientific">uncultured Caudovirales phage</name>
    <dbReference type="NCBI Taxonomy" id="2100421"/>
    <lineage>
        <taxon>Viruses</taxon>
        <taxon>Duplodnaviria</taxon>
        <taxon>Heunggongvirae</taxon>
        <taxon>Uroviricota</taxon>
        <taxon>Caudoviricetes</taxon>
        <taxon>Peduoviridae</taxon>
        <taxon>Maltschvirus</taxon>
        <taxon>Maltschvirus maltsch</taxon>
    </lineage>
</organism>
<dbReference type="GO" id="GO:0098015">
    <property type="term" value="C:virus tail"/>
    <property type="evidence" value="ECO:0007669"/>
    <property type="project" value="UniProtKB-KW"/>
</dbReference>
<dbReference type="InterPro" id="IPR030392">
    <property type="entry name" value="S74_ICA"/>
</dbReference>
<comment type="subcellular location">
    <subcellularLocation>
        <location evidence="1">Virion</location>
    </subcellularLocation>
</comment>
<feature type="coiled-coil region" evidence="3">
    <location>
        <begin position="295"/>
        <end position="322"/>
    </location>
</feature>